<accession>A0A6L8T6G9</accession>
<feature type="chain" id="PRO_5039577501" evidence="1">
    <location>
        <begin position="28"/>
        <end position="428"/>
    </location>
</feature>
<dbReference type="InterPro" id="IPR006059">
    <property type="entry name" value="SBP"/>
</dbReference>
<evidence type="ECO:0000313" key="2">
    <source>
        <dbReference type="EMBL" id="MZL34358.1"/>
    </source>
</evidence>
<proteinExistence type="predicted"/>
<keyword evidence="1" id="KW-0732">Signal</keyword>
<dbReference type="PANTHER" id="PTHR43649">
    <property type="entry name" value="ARABINOSE-BINDING PROTEIN-RELATED"/>
    <property type="match status" value="1"/>
</dbReference>
<dbReference type="Gene3D" id="3.40.190.10">
    <property type="entry name" value="Periplasmic binding protein-like II"/>
    <property type="match status" value="2"/>
</dbReference>
<feature type="signal peptide" evidence="1">
    <location>
        <begin position="1"/>
        <end position="27"/>
    </location>
</feature>
<dbReference type="Proteomes" id="UP000477285">
    <property type="component" value="Unassembled WGS sequence"/>
</dbReference>
<dbReference type="AlphaFoldDB" id="A0A6L8T6G9"/>
<dbReference type="SUPFAM" id="SSF53850">
    <property type="entry name" value="Periplasmic binding protein-like II"/>
    <property type="match status" value="1"/>
</dbReference>
<dbReference type="Pfam" id="PF01547">
    <property type="entry name" value="SBP_bac_1"/>
    <property type="match status" value="1"/>
</dbReference>
<dbReference type="EMBL" id="WWVQ01000038">
    <property type="protein sequence ID" value="MZL34358.1"/>
    <property type="molecule type" value="Genomic_DNA"/>
</dbReference>
<comment type="caution">
    <text evidence="2">The sequence shown here is derived from an EMBL/GenBank/DDBJ whole genome shotgun (WGS) entry which is preliminary data.</text>
</comment>
<evidence type="ECO:0000313" key="3">
    <source>
        <dbReference type="Proteomes" id="UP000477285"/>
    </source>
</evidence>
<dbReference type="InterPro" id="IPR050490">
    <property type="entry name" value="Bact_solute-bd_prot1"/>
</dbReference>
<name>A0A6L8T6G9_9FIRM</name>
<protein>
    <submittedName>
        <fullName evidence="2">Extracellular solute-binding protein</fullName>
    </submittedName>
</protein>
<sequence length="428" mass="48269">MEGIFSMEKWRSIAAGMSCLSMLFATGAVTVSASDEITEIPEQSIVYWSMWEEDEPQADVIREAAEAYEEATGISVEIQWKGRGIRSLIEPALDAGEQIDLFDDDYQRMAQEHRDYLAELKGMADTVDYEKHIMPVLLEQVKNWGNGELLAMPYQPYITGVWYNKDLWEEAGLTEQDIPDTWEKLIRVCRKIKNSDSGLSAMTCDEEYVNLLYGYQLVRYLGQEKVQQLIRNCTWSQIPQAKEAADDIRILFFAGYMSQSAPAQHPEGQDEVGDGEAVMVLQGSWVPNEVTEATESDDSWGFFPWPAVKAGTDGTEGVMVGAQGFGVTKDSQMKQEAFDFAYSICTGETDMKMTDAVNSIPADTDNTQWPEVLADAVPYMKEMSKPYMWAAGLEANPDYKEQIQSELLKLTRLEETSDEFIENLSNMK</sequence>
<dbReference type="PANTHER" id="PTHR43649:SF12">
    <property type="entry name" value="DIACETYLCHITOBIOSE BINDING PROTEIN DASA"/>
    <property type="match status" value="1"/>
</dbReference>
<organism evidence="2 3">
    <name type="scientific">Blautia wexlerae</name>
    <dbReference type="NCBI Taxonomy" id="418240"/>
    <lineage>
        <taxon>Bacteria</taxon>
        <taxon>Bacillati</taxon>
        <taxon>Bacillota</taxon>
        <taxon>Clostridia</taxon>
        <taxon>Lachnospirales</taxon>
        <taxon>Lachnospiraceae</taxon>
        <taxon>Blautia</taxon>
    </lineage>
</organism>
<reference evidence="2 3" key="1">
    <citation type="journal article" date="2019" name="Nat. Med.">
        <title>A library of human gut bacterial isolates paired with longitudinal multiomics data enables mechanistic microbiome research.</title>
        <authorList>
            <person name="Poyet M."/>
            <person name="Groussin M."/>
            <person name="Gibbons S.M."/>
            <person name="Avila-Pacheco J."/>
            <person name="Jiang X."/>
            <person name="Kearney S.M."/>
            <person name="Perrotta A.R."/>
            <person name="Berdy B."/>
            <person name="Zhao S."/>
            <person name="Lieberman T.D."/>
            <person name="Swanson P.K."/>
            <person name="Smith M."/>
            <person name="Roesemann S."/>
            <person name="Alexander J.E."/>
            <person name="Rich S.A."/>
            <person name="Livny J."/>
            <person name="Vlamakis H."/>
            <person name="Clish C."/>
            <person name="Bullock K."/>
            <person name="Deik A."/>
            <person name="Scott J."/>
            <person name="Pierce K.A."/>
            <person name="Xavier R.J."/>
            <person name="Alm E.J."/>
        </authorList>
    </citation>
    <scope>NUCLEOTIDE SEQUENCE [LARGE SCALE GENOMIC DNA]</scope>
    <source>
        <strain evidence="2 3">BIOML-A1</strain>
    </source>
</reference>
<evidence type="ECO:0000256" key="1">
    <source>
        <dbReference type="SAM" id="SignalP"/>
    </source>
</evidence>
<gene>
    <name evidence="2" type="ORF">GT728_14405</name>
</gene>